<evidence type="ECO:0000313" key="3">
    <source>
        <dbReference type="Proteomes" id="UP000187455"/>
    </source>
</evidence>
<evidence type="ECO:0000313" key="2">
    <source>
        <dbReference type="EMBL" id="OLY80172.1"/>
    </source>
</evidence>
<keyword evidence="3" id="KW-1185">Reference proteome</keyword>
<dbReference type="EMBL" id="LSSL01003701">
    <property type="protein sequence ID" value="OLY80172.1"/>
    <property type="molecule type" value="Genomic_DNA"/>
</dbReference>
<sequence>MHSNFGSCGEIGFSLTRQHNYTIVCEEIRGNEITQTTKPDNLDGTEGTTRSNNYNYNESNVEISIMAHRSDLSLSVPASFSASNHCNSGSKKHKFPVLEQKAPEIERFEDQRSFLKNQGLGNHAINFIISSERHIKLRSRYSAIKQRFLYWRISNDINARIYESQIINYLAEIFKKKNLNSSMIRA</sequence>
<comment type="caution">
    <text evidence="2">The sequence shown here is derived from an EMBL/GenBank/DDBJ whole genome shotgun (WGS) entry which is preliminary data.</text>
</comment>
<dbReference type="Proteomes" id="UP000187455">
    <property type="component" value="Unassembled WGS sequence"/>
</dbReference>
<reference evidence="2 3" key="1">
    <citation type="journal article" date="2016" name="Mol. Biol. Evol.">
        <title>Genome-Wide Survey of Gut Fungi (Harpellales) Reveals the First Horizontally Transferred Ubiquitin Gene from a Mosquito Host.</title>
        <authorList>
            <person name="Wang Y."/>
            <person name="White M.M."/>
            <person name="Kvist S."/>
            <person name="Moncalvo J.M."/>
        </authorList>
    </citation>
    <scope>NUCLEOTIDE SEQUENCE [LARGE SCALE GENOMIC DNA]</scope>
    <source>
        <strain evidence="2 3">ALG-7-W6</strain>
    </source>
</reference>
<accession>A0A1R0GTE6</accession>
<evidence type="ECO:0000256" key="1">
    <source>
        <dbReference type="SAM" id="MobiDB-lite"/>
    </source>
</evidence>
<dbReference type="AlphaFoldDB" id="A0A1R0GTE6"/>
<name>A0A1R0GTE6_9FUNG</name>
<proteinExistence type="predicted"/>
<protein>
    <submittedName>
        <fullName evidence="2">Uncharacterized protein</fullName>
    </submittedName>
</protein>
<dbReference type="STRING" id="133383.A0A1R0GTE6"/>
<gene>
    <name evidence="2" type="ORF">AYI68_g5734</name>
</gene>
<organism evidence="2 3">
    <name type="scientific">Smittium mucronatum</name>
    <dbReference type="NCBI Taxonomy" id="133383"/>
    <lineage>
        <taxon>Eukaryota</taxon>
        <taxon>Fungi</taxon>
        <taxon>Fungi incertae sedis</taxon>
        <taxon>Zoopagomycota</taxon>
        <taxon>Kickxellomycotina</taxon>
        <taxon>Harpellomycetes</taxon>
        <taxon>Harpellales</taxon>
        <taxon>Legeriomycetaceae</taxon>
        <taxon>Smittium</taxon>
    </lineage>
</organism>
<feature type="region of interest" description="Disordered" evidence="1">
    <location>
        <begin position="35"/>
        <end position="55"/>
    </location>
</feature>